<keyword evidence="2" id="KW-1185">Reference proteome</keyword>
<sequence>MESKVAECNVEQKNDRLSKEESQELHRTPWSKMKCMLHHHGKVGLRKITPCNNCDRKEGRWQTLAEMELSSENLSLSRKLKWLKVRDVLLQGSCSAPSSPVKSDCFAYDAEYDEVDSGDVLGEKYDDVFDDNGNLRYQIEASYTELKNKLTNEFARKMEEIAHNSYIKHRLKKTGDTCKSVAQEVIVPTSAGLFRFEGISDKFTRRLHEWEVSKGITPDESTFALLDPQYKLLSNKVKDNLVEYNVCKGKSKSTSSIVDMAVTNPTDIRKCRSSSLSLNDVEEMQASRVQGTTVSDNAA</sequence>
<dbReference type="EMBL" id="ACPB03019203">
    <property type="status" value="NOT_ANNOTATED_CDS"/>
    <property type="molecule type" value="Genomic_DNA"/>
</dbReference>
<reference evidence="1" key="1">
    <citation type="submission" date="2015-05" db="UniProtKB">
        <authorList>
            <consortium name="EnsemblMetazoa"/>
        </authorList>
    </citation>
    <scope>IDENTIFICATION</scope>
</reference>
<evidence type="ECO:0000313" key="2">
    <source>
        <dbReference type="Proteomes" id="UP000015103"/>
    </source>
</evidence>
<dbReference type="EnsemblMetazoa" id="RPRC006544-RA">
    <property type="protein sequence ID" value="RPRC006544-PA"/>
    <property type="gene ID" value="RPRC006544"/>
</dbReference>
<dbReference type="eggNOG" id="ENOG502SF5H">
    <property type="taxonomic scope" value="Eukaryota"/>
</dbReference>
<name>T1HR74_RHOPR</name>
<dbReference type="InParanoid" id="T1HR74"/>
<accession>T1HR74</accession>
<evidence type="ECO:0000313" key="1">
    <source>
        <dbReference type="EnsemblMetazoa" id="RPRC006544-PA"/>
    </source>
</evidence>
<proteinExistence type="predicted"/>
<dbReference type="STRING" id="13249.T1HR74"/>
<protein>
    <submittedName>
        <fullName evidence="1">Uncharacterized protein</fullName>
    </submittedName>
</protein>
<dbReference type="Proteomes" id="UP000015103">
    <property type="component" value="Unassembled WGS sequence"/>
</dbReference>
<dbReference type="HOGENOM" id="CLU_931615_0_0_1"/>
<organism evidence="1 2">
    <name type="scientific">Rhodnius prolixus</name>
    <name type="common">Triatomid bug</name>
    <dbReference type="NCBI Taxonomy" id="13249"/>
    <lineage>
        <taxon>Eukaryota</taxon>
        <taxon>Metazoa</taxon>
        <taxon>Ecdysozoa</taxon>
        <taxon>Arthropoda</taxon>
        <taxon>Hexapoda</taxon>
        <taxon>Insecta</taxon>
        <taxon>Pterygota</taxon>
        <taxon>Neoptera</taxon>
        <taxon>Paraneoptera</taxon>
        <taxon>Hemiptera</taxon>
        <taxon>Heteroptera</taxon>
        <taxon>Panheteroptera</taxon>
        <taxon>Cimicomorpha</taxon>
        <taxon>Reduviidae</taxon>
        <taxon>Triatominae</taxon>
        <taxon>Rhodnius</taxon>
    </lineage>
</organism>
<dbReference type="VEuPathDB" id="VectorBase:RPRC006544"/>
<dbReference type="AlphaFoldDB" id="T1HR74"/>